<reference evidence="1" key="1">
    <citation type="journal article" date="2021" name="Front. Plant Sci.">
        <title>Chromosome-Scale Genome Assembly for Chinese Sour Jujube and Insights Into Its Genome Evolution and Domestication Signature.</title>
        <authorList>
            <person name="Shen L.-Y."/>
            <person name="Luo H."/>
            <person name="Wang X.-L."/>
            <person name="Wang X.-M."/>
            <person name="Qiu X.-J."/>
            <person name="Liu H."/>
            <person name="Zhou S.-S."/>
            <person name="Jia K.-H."/>
            <person name="Nie S."/>
            <person name="Bao Y.-T."/>
            <person name="Zhang R.-G."/>
            <person name="Yun Q.-Z."/>
            <person name="Chai Y.-H."/>
            <person name="Lu J.-Y."/>
            <person name="Li Y."/>
            <person name="Zhao S.-W."/>
            <person name="Mao J.-F."/>
            <person name="Jia S.-G."/>
            <person name="Mao Y.-M."/>
        </authorList>
    </citation>
    <scope>NUCLEOTIDE SEQUENCE</scope>
    <source>
        <strain evidence="1">AT0</strain>
        <tissue evidence="1">Leaf</tissue>
    </source>
</reference>
<evidence type="ECO:0000313" key="1">
    <source>
        <dbReference type="EMBL" id="KAH7524224.1"/>
    </source>
</evidence>
<evidence type="ECO:0000313" key="2">
    <source>
        <dbReference type="Proteomes" id="UP000813462"/>
    </source>
</evidence>
<protein>
    <submittedName>
        <fullName evidence="1">Uncharacterized protein</fullName>
    </submittedName>
</protein>
<organism evidence="1 2">
    <name type="scientific">Ziziphus jujuba var. spinosa</name>
    <dbReference type="NCBI Taxonomy" id="714518"/>
    <lineage>
        <taxon>Eukaryota</taxon>
        <taxon>Viridiplantae</taxon>
        <taxon>Streptophyta</taxon>
        <taxon>Embryophyta</taxon>
        <taxon>Tracheophyta</taxon>
        <taxon>Spermatophyta</taxon>
        <taxon>Magnoliopsida</taxon>
        <taxon>eudicotyledons</taxon>
        <taxon>Gunneridae</taxon>
        <taxon>Pentapetalae</taxon>
        <taxon>rosids</taxon>
        <taxon>fabids</taxon>
        <taxon>Rosales</taxon>
        <taxon>Rhamnaceae</taxon>
        <taxon>Paliureae</taxon>
        <taxon>Ziziphus</taxon>
    </lineage>
</organism>
<name>A0A978V8I9_ZIZJJ</name>
<gene>
    <name evidence="1" type="ORF">FEM48_Zijuj06G0096500</name>
</gene>
<dbReference type="EMBL" id="JAEACU010000006">
    <property type="protein sequence ID" value="KAH7524224.1"/>
    <property type="molecule type" value="Genomic_DNA"/>
</dbReference>
<comment type="caution">
    <text evidence="1">The sequence shown here is derived from an EMBL/GenBank/DDBJ whole genome shotgun (WGS) entry which is preliminary data.</text>
</comment>
<dbReference type="AlphaFoldDB" id="A0A978V8I9"/>
<sequence length="105" mass="12158">MGIKIWCNSRSQSIKLGQRFYMQSNNDKAQQGWLKIWRKIMRPDQKRKIVSSSPVAFQATYDHNDYSMNFDQGMGCTEPDNLSRSFSARFADPNSIFPKSISLLD</sequence>
<accession>A0A978V8I9</accession>
<proteinExistence type="predicted"/>
<dbReference type="PANTHER" id="PTHR33168">
    <property type="entry name" value="STRESS INDUCED PROTEIN-RELATED"/>
    <property type="match status" value="1"/>
</dbReference>
<dbReference type="Proteomes" id="UP000813462">
    <property type="component" value="Unassembled WGS sequence"/>
</dbReference>